<dbReference type="Gene3D" id="3.30.360.10">
    <property type="entry name" value="Dihydrodipicolinate Reductase, domain 2"/>
    <property type="match status" value="1"/>
</dbReference>
<organism evidence="3 4">
    <name type="scientific">Luteolibacter ambystomatis</name>
    <dbReference type="NCBI Taxonomy" id="2824561"/>
    <lineage>
        <taxon>Bacteria</taxon>
        <taxon>Pseudomonadati</taxon>
        <taxon>Verrucomicrobiota</taxon>
        <taxon>Verrucomicrobiia</taxon>
        <taxon>Verrucomicrobiales</taxon>
        <taxon>Verrucomicrobiaceae</taxon>
        <taxon>Luteolibacter</taxon>
    </lineage>
</organism>
<evidence type="ECO:0000313" key="4">
    <source>
        <dbReference type="Proteomes" id="UP000676169"/>
    </source>
</evidence>
<dbReference type="InterPro" id="IPR036291">
    <property type="entry name" value="NAD(P)-bd_dom_sf"/>
</dbReference>
<dbReference type="EMBL" id="CP073100">
    <property type="protein sequence ID" value="QUE52054.1"/>
    <property type="molecule type" value="Genomic_DNA"/>
</dbReference>
<dbReference type="Pfam" id="PF22725">
    <property type="entry name" value="GFO_IDH_MocA_C3"/>
    <property type="match status" value="1"/>
</dbReference>
<sequence>MSDSLSLAVLGCGSRGRTYAKIAASFGDRYRLTAAADPVAVRREAVSSLAPAGQVQEFQSAEALFAAGKLADVLVIATQDSQHFGHVMEALEAGYDVLLEKPAAESLERCEAIDRRARELGRRVALCFVLRYTPFYSTVKKVIESGRLGRIMSIRTHEGVEPYHQAHSFVRGHWSRTDRSTPMIVAKCSHDADLICWLGDSAVSSVSSYGDRSWFRAENAPAGAPARCTDGCPAAKECIYDSHRYLTDKRRWLGMVMDGWEQADDDTVLDFLRTSPWGRCVYHCDNDVVDHQVLACELENGITVTHTMTAFDYARAIEIYGTKAALKGGHPYHEAGAPELWLRHHEHGLIEPVEIVKPADEGYAGHGGGDYGIVDALEGLFKGPQALPPGLDGLAGHRLAFQSEASRVAKGAPMH</sequence>
<evidence type="ECO:0000313" key="3">
    <source>
        <dbReference type="EMBL" id="QUE52054.1"/>
    </source>
</evidence>
<dbReference type="Proteomes" id="UP000676169">
    <property type="component" value="Chromosome"/>
</dbReference>
<keyword evidence="4" id="KW-1185">Reference proteome</keyword>
<dbReference type="SUPFAM" id="SSF55347">
    <property type="entry name" value="Glyceraldehyde-3-phosphate dehydrogenase-like, C-terminal domain"/>
    <property type="match status" value="1"/>
</dbReference>
<evidence type="ECO:0000259" key="2">
    <source>
        <dbReference type="Pfam" id="PF22725"/>
    </source>
</evidence>
<reference evidence="3" key="1">
    <citation type="submission" date="2021-04" db="EMBL/GenBank/DDBJ databases">
        <title>Luteolibacter sp. 32A isolated from the skin of an Anderson's salamander (Ambystoma andersonii).</title>
        <authorList>
            <person name="Spergser J."/>
            <person name="Busse H.-J."/>
        </authorList>
    </citation>
    <scope>NUCLEOTIDE SEQUENCE</scope>
    <source>
        <strain evidence="3">32A</strain>
    </source>
</reference>
<gene>
    <name evidence="3" type="ORF">KBB96_03990</name>
</gene>
<protein>
    <submittedName>
        <fullName evidence="3">Gfo/Idh/MocA family oxidoreductase</fullName>
    </submittedName>
</protein>
<accession>A0A975J149</accession>
<feature type="domain" description="GFO/IDH/MocA-like oxidoreductase" evidence="2">
    <location>
        <begin position="136"/>
        <end position="326"/>
    </location>
</feature>
<dbReference type="InterPro" id="IPR000683">
    <property type="entry name" value="Gfo/Idh/MocA-like_OxRdtase_N"/>
</dbReference>
<dbReference type="InterPro" id="IPR055170">
    <property type="entry name" value="GFO_IDH_MocA-like_dom"/>
</dbReference>
<dbReference type="InterPro" id="IPR051450">
    <property type="entry name" value="Gfo/Idh/MocA_Oxidoreductases"/>
</dbReference>
<feature type="domain" description="Gfo/Idh/MocA-like oxidoreductase N-terminal" evidence="1">
    <location>
        <begin position="7"/>
        <end position="125"/>
    </location>
</feature>
<dbReference type="PANTHER" id="PTHR43377">
    <property type="entry name" value="BILIVERDIN REDUCTASE A"/>
    <property type="match status" value="1"/>
</dbReference>
<dbReference type="AlphaFoldDB" id="A0A975J149"/>
<dbReference type="GO" id="GO:0000166">
    <property type="term" value="F:nucleotide binding"/>
    <property type="evidence" value="ECO:0007669"/>
    <property type="project" value="InterPro"/>
</dbReference>
<evidence type="ECO:0000259" key="1">
    <source>
        <dbReference type="Pfam" id="PF01408"/>
    </source>
</evidence>
<proteinExistence type="predicted"/>
<dbReference type="SUPFAM" id="SSF51735">
    <property type="entry name" value="NAD(P)-binding Rossmann-fold domains"/>
    <property type="match status" value="1"/>
</dbReference>
<dbReference type="PANTHER" id="PTHR43377:SF2">
    <property type="entry name" value="BINDING ROSSMANN FOLD OXIDOREDUCTASE, PUTATIVE (AFU_ORTHOLOGUE AFUA_4G00560)-RELATED"/>
    <property type="match status" value="1"/>
</dbReference>
<dbReference type="RefSeq" id="WP_211632549.1">
    <property type="nucleotide sequence ID" value="NZ_CP073100.1"/>
</dbReference>
<name>A0A975J149_9BACT</name>
<dbReference type="Pfam" id="PF01408">
    <property type="entry name" value="GFO_IDH_MocA"/>
    <property type="match status" value="1"/>
</dbReference>
<dbReference type="Gene3D" id="3.40.50.720">
    <property type="entry name" value="NAD(P)-binding Rossmann-like Domain"/>
    <property type="match status" value="1"/>
</dbReference>
<dbReference type="KEGG" id="lamb:KBB96_03990"/>